<evidence type="ECO:0000313" key="2">
    <source>
        <dbReference type="Proteomes" id="UP001355207"/>
    </source>
</evidence>
<gene>
    <name evidence="1" type="ORF">L201_002546</name>
</gene>
<accession>A0AAX4JQH8</accession>
<dbReference type="PANTHER" id="PTHR21310:SF15">
    <property type="entry name" value="AMINOGLYCOSIDE PHOSPHOTRANSFERASE DOMAIN-CONTAINING PROTEIN"/>
    <property type="match status" value="1"/>
</dbReference>
<dbReference type="SUPFAM" id="SSF118310">
    <property type="entry name" value="AN1-like Zinc finger"/>
    <property type="match status" value="1"/>
</dbReference>
<dbReference type="AlphaFoldDB" id="A0AAX4JQH8"/>
<dbReference type="InterPro" id="IPR011009">
    <property type="entry name" value="Kinase-like_dom_sf"/>
</dbReference>
<keyword evidence="2" id="KW-1185">Reference proteome</keyword>
<organism evidence="1 2">
    <name type="scientific">Kwoniella dendrophila CBS 6074</name>
    <dbReference type="NCBI Taxonomy" id="1295534"/>
    <lineage>
        <taxon>Eukaryota</taxon>
        <taxon>Fungi</taxon>
        <taxon>Dikarya</taxon>
        <taxon>Basidiomycota</taxon>
        <taxon>Agaricomycotina</taxon>
        <taxon>Tremellomycetes</taxon>
        <taxon>Tremellales</taxon>
        <taxon>Cryptococcaceae</taxon>
        <taxon>Kwoniella</taxon>
    </lineage>
</organism>
<dbReference type="RefSeq" id="XP_066074419.1">
    <property type="nucleotide sequence ID" value="XM_066218322.1"/>
</dbReference>
<sequence>MAFNPCYVPNCIYRALTWMPPCAECLSRYCFEHGKHPLHECWVRRRKGIRMGATLEGMNEPEVTQLLKLIDVDLIKDEVENLRPGHTVVKIDKKPNAMDNINAYFGQFNLQIKINFDDSTSWLMRIRRKAFIRPYPNEPLKVNLISEVATCQALSQAGIKVPDSILRPGNSKLHPNVIYCYQTFIEGKSWDEFSPRYKPVQSMRNPAPEEPLSEKSNQHIIHIARWFIDLEKVKFHKIGSLTLSSDSSGKIEVGPLIERQPTKTIPPYFDGPFSTLKARYLSSINTRLSALIARTLVDPSMEIKLYLSLLELRELVENDQDLEQDKGPFYIRHADDHWDHTRTKDKGEITGVIDWEWAYTTSKSEAFCSPMSFLPVEFHRGKNDIFALKEKSLIEAYQSLNRDDLIRYIKNGRKYQRLIHTLKCMSLNIMEFNATKRAFLGLPDPQGDNDENDKLPKTIVEWEVVMLEKWKDDEGLNYLLNNPVSVPELPEK</sequence>
<protein>
    <recommendedName>
        <fullName evidence="3">Aminoglycoside phosphotransferase domain-containing protein</fullName>
    </recommendedName>
</protein>
<dbReference type="PANTHER" id="PTHR21310">
    <property type="entry name" value="AMINOGLYCOSIDE PHOSPHOTRANSFERASE-RELATED-RELATED"/>
    <property type="match status" value="1"/>
</dbReference>
<dbReference type="Proteomes" id="UP001355207">
    <property type="component" value="Chromosome 3"/>
</dbReference>
<dbReference type="SUPFAM" id="SSF56112">
    <property type="entry name" value="Protein kinase-like (PK-like)"/>
    <property type="match status" value="1"/>
</dbReference>
<dbReference type="InterPro" id="IPR051678">
    <property type="entry name" value="AGP_Transferase"/>
</dbReference>
<dbReference type="GeneID" id="91093218"/>
<dbReference type="InterPro" id="IPR035896">
    <property type="entry name" value="AN1-like_Znf"/>
</dbReference>
<evidence type="ECO:0008006" key="3">
    <source>
        <dbReference type="Google" id="ProtNLM"/>
    </source>
</evidence>
<proteinExistence type="predicted"/>
<evidence type="ECO:0000313" key="1">
    <source>
        <dbReference type="EMBL" id="WWC87656.1"/>
    </source>
</evidence>
<reference evidence="1 2" key="1">
    <citation type="submission" date="2024-01" db="EMBL/GenBank/DDBJ databases">
        <title>Comparative genomics of Cryptococcus and Kwoniella reveals pathogenesis evolution and contrasting modes of karyotype evolution via chromosome fusion or intercentromeric recombination.</title>
        <authorList>
            <person name="Coelho M.A."/>
            <person name="David-Palma M."/>
            <person name="Shea T."/>
            <person name="Bowers K."/>
            <person name="McGinley-Smith S."/>
            <person name="Mohammad A.W."/>
            <person name="Gnirke A."/>
            <person name="Yurkov A.M."/>
            <person name="Nowrousian M."/>
            <person name="Sun S."/>
            <person name="Cuomo C.A."/>
            <person name="Heitman J."/>
        </authorList>
    </citation>
    <scope>NUCLEOTIDE SEQUENCE [LARGE SCALE GENOMIC DNA]</scope>
    <source>
        <strain evidence="1 2">CBS 6074</strain>
    </source>
</reference>
<dbReference type="EMBL" id="CP144100">
    <property type="protein sequence ID" value="WWC87656.1"/>
    <property type="molecule type" value="Genomic_DNA"/>
</dbReference>
<name>A0AAX4JQH8_9TREE</name>